<name>A0A4V3DKJ1_9HYPH</name>
<dbReference type="OrthoDB" id="7181366at2"/>
<evidence type="ECO:0008006" key="3">
    <source>
        <dbReference type="Google" id="ProtNLM"/>
    </source>
</evidence>
<evidence type="ECO:0000313" key="1">
    <source>
        <dbReference type="EMBL" id="TDR34683.1"/>
    </source>
</evidence>
<organism evidence="1 2">
    <name type="scientific">Aquamicrobium defluvii</name>
    <dbReference type="NCBI Taxonomy" id="69279"/>
    <lineage>
        <taxon>Bacteria</taxon>
        <taxon>Pseudomonadati</taxon>
        <taxon>Pseudomonadota</taxon>
        <taxon>Alphaproteobacteria</taxon>
        <taxon>Hyphomicrobiales</taxon>
        <taxon>Phyllobacteriaceae</taxon>
        <taxon>Aquamicrobium</taxon>
    </lineage>
</organism>
<comment type="caution">
    <text evidence="1">The sequence shown here is derived from an EMBL/GenBank/DDBJ whole genome shotgun (WGS) entry which is preliminary data.</text>
</comment>
<sequence length="165" mass="18731">MVAPIDMVGKRFGNLVVLQLADERRDNKRCWVCLCDCGNEKVIIGKNLRNGQVKGCGCLAGRPASFGSFHHGLSRSPTHTSWRGMIDRCTNPKHGYYEYYGARGITVCDRWRNYENFLADMGERPDGTTLDRVDNDGNYEPGNCRWATWDEQGANKRKPKDRRAA</sequence>
<accession>A0A4V3DKJ1</accession>
<gene>
    <name evidence="1" type="ORF">DES43_113114</name>
</gene>
<evidence type="ECO:0000313" key="2">
    <source>
        <dbReference type="Proteomes" id="UP000294958"/>
    </source>
</evidence>
<dbReference type="EMBL" id="SNZF01000013">
    <property type="protein sequence ID" value="TDR34683.1"/>
    <property type="molecule type" value="Genomic_DNA"/>
</dbReference>
<dbReference type="AlphaFoldDB" id="A0A4V3DKJ1"/>
<reference evidence="1 2" key="1">
    <citation type="submission" date="2019-03" db="EMBL/GenBank/DDBJ databases">
        <title>Genomic Encyclopedia of Type Strains, Phase IV (KMG-IV): sequencing the most valuable type-strain genomes for metagenomic binning, comparative biology and taxonomic classification.</title>
        <authorList>
            <person name="Goeker M."/>
        </authorList>
    </citation>
    <scope>NUCLEOTIDE SEQUENCE [LARGE SCALE GENOMIC DNA]</scope>
    <source>
        <strain evidence="1 2">DSM 11603</strain>
    </source>
</reference>
<proteinExistence type="predicted"/>
<protein>
    <recommendedName>
        <fullName evidence="3">AP2 domain-containing protein</fullName>
    </recommendedName>
</protein>
<dbReference type="RefSeq" id="WP_133675366.1">
    <property type="nucleotide sequence ID" value="NZ_SNZF01000013.1"/>
</dbReference>
<dbReference type="Proteomes" id="UP000294958">
    <property type="component" value="Unassembled WGS sequence"/>
</dbReference>
<keyword evidence="2" id="KW-1185">Reference proteome</keyword>